<evidence type="ECO:0000313" key="3">
    <source>
        <dbReference type="Proteomes" id="UP001330812"/>
    </source>
</evidence>
<dbReference type="RefSeq" id="WP_326834234.1">
    <property type="nucleotide sequence ID" value="NZ_CP142149.1"/>
</dbReference>
<protein>
    <recommendedName>
        <fullName evidence="4">DUF4129 domain-containing protein</fullName>
    </recommendedName>
</protein>
<reference evidence="2 3" key="1">
    <citation type="journal article" date="2015" name="Int. J. Syst. Evol. Microbiol.">
        <title>Amycolatopsis rhabdoformis sp. nov., an actinomycete isolated from a tropical forest soil.</title>
        <authorList>
            <person name="Souza W.R."/>
            <person name="Silva R.E."/>
            <person name="Goodfellow M."/>
            <person name="Busarakam K."/>
            <person name="Figueiro F.S."/>
            <person name="Ferreira D."/>
            <person name="Rodrigues-Filho E."/>
            <person name="Moraes L.A.B."/>
            <person name="Zucchi T.D."/>
        </authorList>
    </citation>
    <scope>NUCLEOTIDE SEQUENCE [LARGE SCALE GENOMIC DNA]</scope>
    <source>
        <strain evidence="2 3">NCIMB 14900</strain>
    </source>
</reference>
<keyword evidence="1" id="KW-0812">Transmembrane</keyword>
<proteinExistence type="predicted"/>
<organism evidence="2 3">
    <name type="scientific">Amycolatopsis rhabdoformis</name>
    <dbReference type="NCBI Taxonomy" id="1448059"/>
    <lineage>
        <taxon>Bacteria</taxon>
        <taxon>Bacillati</taxon>
        <taxon>Actinomycetota</taxon>
        <taxon>Actinomycetes</taxon>
        <taxon>Pseudonocardiales</taxon>
        <taxon>Pseudonocardiaceae</taxon>
        <taxon>Amycolatopsis</taxon>
    </lineage>
</organism>
<dbReference type="Proteomes" id="UP001330812">
    <property type="component" value="Chromosome"/>
</dbReference>
<sequence length="216" mass="22990">MKVYADRPVRRTAQVLSDVFAAGLLAFAIWLAVRVYTEVMRLRAPGDGLVNAGSGLRSTFDAAADKAGAVPLIGHPLADALHSGSAAGTDLADAGRWQISAVEDLAWWLAVLVVAVPLVFLLVSWLPLRWRFTRGATAAARLRRQGAEGLDLLALRALVTRPLPRKVRAGDLTTGWRERDPDVVAELAGRELAHHGLRLPAAPVPAPAPVTGTPAK</sequence>
<evidence type="ECO:0000256" key="1">
    <source>
        <dbReference type="SAM" id="Phobius"/>
    </source>
</evidence>
<accession>A0ABZ1IBX4</accession>
<feature type="transmembrane region" description="Helical" evidence="1">
    <location>
        <begin position="105"/>
        <end position="126"/>
    </location>
</feature>
<keyword evidence="1" id="KW-0472">Membrane</keyword>
<evidence type="ECO:0000313" key="2">
    <source>
        <dbReference type="EMBL" id="WSE31427.1"/>
    </source>
</evidence>
<feature type="transmembrane region" description="Helical" evidence="1">
    <location>
        <begin position="12"/>
        <end position="33"/>
    </location>
</feature>
<dbReference type="EMBL" id="CP142149">
    <property type="protein sequence ID" value="WSE31427.1"/>
    <property type="molecule type" value="Genomic_DNA"/>
</dbReference>
<evidence type="ECO:0008006" key="4">
    <source>
        <dbReference type="Google" id="ProtNLM"/>
    </source>
</evidence>
<name>A0ABZ1IBX4_9PSEU</name>
<keyword evidence="3" id="KW-1185">Reference proteome</keyword>
<keyword evidence="1" id="KW-1133">Transmembrane helix</keyword>
<gene>
    <name evidence="2" type="ORF">VSH64_04800</name>
</gene>